<dbReference type="AlphaFoldDB" id="A0A7Y0BRK7"/>
<accession>A0A7Y0BRK7</accession>
<evidence type="ECO:0000313" key="5">
    <source>
        <dbReference type="Proteomes" id="UP000583556"/>
    </source>
</evidence>
<evidence type="ECO:0000259" key="3">
    <source>
        <dbReference type="Pfam" id="PF20434"/>
    </source>
</evidence>
<proteinExistence type="predicted"/>
<feature type="transmembrane region" description="Helical" evidence="2">
    <location>
        <begin position="29"/>
        <end position="48"/>
    </location>
</feature>
<reference evidence="4 5" key="1">
    <citation type="submission" date="2020-04" db="EMBL/GenBank/DDBJ databases">
        <title>Novosphingobium sp. TW-4 isolated from soil.</title>
        <authorList>
            <person name="Dahal R.H."/>
            <person name="Chaudhary D.K."/>
        </authorList>
    </citation>
    <scope>NUCLEOTIDE SEQUENCE [LARGE SCALE GENOMIC DNA]</scope>
    <source>
        <strain evidence="4 5">TW-4</strain>
    </source>
</reference>
<gene>
    <name evidence="4" type="ORF">HHL27_16730</name>
</gene>
<evidence type="ECO:0000256" key="2">
    <source>
        <dbReference type="SAM" id="Phobius"/>
    </source>
</evidence>
<dbReference type="InterPro" id="IPR049492">
    <property type="entry name" value="BD-FAE-like_dom"/>
</dbReference>
<dbReference type="Proteomes" id="UP000583556">
    <property type="component" value="Unassembled WGS sequence"/>
</dbReference>
<keyword evidence="5" id="KW-1185">Reference proteome</keyword>
<feature type="domain" description="BD-FAE-like" evidence="3">
    <location>
        <begin position="91"/>
        <end position="277"/>
    </location>
</feature>
<keyword evidence="2" id="KW-0472">Membrane</keyword>
<keyword evidence="1 4" id="KW-0378">Hydrolase</keyword>
<protein>
    <submittedName>
        <fullName evidence="4">Alpha/beta hydrolase</fullName>
    </submittedName>
</protein>
<evidence type="ECO:0000256" key="1">
    <source>
        <dbReference type="ARBA" id="ARBA00022801"/>
    </source>
</evidence>
<dbReference type="Pfam" id="PF20434">
    <property type="entry name" value="BD-FAE"/>
    <property type="match status" value="1"/>
</dbReference>
<dbReference type="InterPro" id="IPR050300">
    <property type="entry name" value="GDXG_lipolytic_enzyme"/>
</dbReference>
<keyword evidence="2" id="KW-1133">Transmembrane helix</keyword>
<name>A0A7Y0BRK7_9SPHN</name>
<dbReference type="EMBL" id="JABBGM010000009">
    <property type="protein sequence ID" value="NML95322.1"/>
    <property type="molecule type" value="Genomic_DNA"/>
</dbReference>
<dbReference type="SUPFAM" id="SSF53474">
    <property type="entry name" value="alpha/beta-Hydrolases"/>
    <property type="match status" value="1"/>
</dbReference>
<dbReference type="InterPro" id="IPR029058">
    <property type="entry name" value="AB_hydrolase_fold"/>
</dbReference>
<dbReference type="Gene3D" id="3.40.50.1820">
    <property type="entry name" value="alpha/beta hydrolase"/>
    <property type="match status" value="1"/>
</dbReference>
<evidence type="ECO:0000313" key="4">
    <source>
        <dbReference type="EMBL" id="NML95322.1"/>
    </source>
</evidence>
<organism evidence="4 5">
    <name type="scientific">Novosphingobium olei</name>
    <dbReference type="NCBI Taxonomy" id="2728851"/>
    <lineage>
        <taxon>Bacteria</taxon>
        <taxon>Pseudomonadati</taxon>
        <taxon>Pseudomonadota</taxon>
        <taxon>Alphaproteobacteria</taxon>
        <taxon>Sphingomonadales</taxon>
        <taxon>Sphingomonadaceae</taxon>
        <taxon>Novosphingobium</taxon>
    </lineage>
</organism>
<dbReference type="PANTHER" id="PTHR48081:SF9">
    <property type="entry name" value="CARBOXYLESTERASE"/>
    <property type="match status" value="1"/>
</dbReference>
<keyword evidence="2" id="KW-0812">Transmembrane</keyword>
<sequence>MAAGSRQERRRVGISQVGWLQNGWPQIGWLGWTAVALLALALTGFVALRHAMETNAVAVLDSADRLLRGGDGGIRLVAAERYGAQDNQKVEMFVPTGAQGPLPIVVFIPGGAWRTGDPHDYRFIARALAPKGYAVVLAGYRLGANGRYPAMLEDGAAALRWVSDHARAHGGDPARIVLMGHSAGAYNAAMLALDRRWLAHQRLSADALRGVVGLSGPYDFYPFDDSATIDAFGHAANPEDTQPIAHVRGDAPPMLLVHGSADTRVRPRNSVALARALTAAGAPTHAVLLKDVSHEGMIMAFARPFTRDARPLDAVTAFLDKVTAPAASPAVQAAGR</sequence>
<comment type="caution">
    <text evidence="4">The sequence shown here is derived from an EMBL/GenBank/DDBJ whole genome shotgun (WGS) entry which is preliminary data.</text>
</comment>
<dbReference type="PANTHER" id="PTHR48081">
    <property type="entry name" value="AB HYDROLASE SUPERFAMILY PROTEIN C4A8.06C"/>
    <property type="match status" value="1"/>
</dbReference>
<dbReference type="GO" id="GO:0016787">
    <property type="term" value="F:hydrolase activity"/>
    <property type="evidence" value="ECO:0007669"/>
    <property type="project" value="UniProtKB-KW"/>
</dbReference>